<comment type="caution">
    <text evidence="1">The sequence shown here is derived from an EMBL/GenBank/DDBJ whole genome shotgun (WGS) entry which is preliminary data.</text>
</comment>
<dbReference type="Proteomes" id="UP001162162">
    <property type="component" value="Unassembled WGS sequence"/>
</dbReference>
<protein>
    <submittedName>
        <fullName evidence="1">Uncharacterized protein</fullName>
    </submittedName>
</protein>
<evidence type="ECO:0000313" key="1">
    <source>
        <dbReference type="EMBL" id="KAJ8933225.1"/>
    </source>
</evidence>
<proteinExistence type="predicted"/>
<dbReference type="InterPro" id="IPR036259">
    <property type="entry name" value="MFS_trans_sf"/>
</dbReference>
<sequence>MKINVSSTSLSKVETSYPTAVFCIIATEFCERFSFCGLRTSALRACCDKFELNELEVCGDTFPTLSSLDKPMGRSV</sequence>
<keyword evidence="2" id="KW-1185">Reference proteome</keyword>
<name>A0AAV8X397_9CUCU</name>
<gene>
    <name evidence="1" type="ORF">NQ318_010048</name>
</gene>
<dbReference type="EMBL" id="JAPWTK010001265">
    <property type="protein sequence ID" value="KAJ8933225.1"/>
    <property type="molecule type" value="Genomic_DNA"/>
</dbReference>
<dbReference type="Gene3D" id="1.20.1250.20">
    <property type="entry name" value="MFS general substrate transporter like domains"/>
    <property type="match status" value="1"/>
</dbReference>
<reference evidence="1" key="1">
    <citation type="journal article" date="2023" name="Insect Mol. Biol.">
        <title>Genome sequencing provides insights into the evolution of gene families encoding plant cell wall-degrading enzymes in longhorned beetles.</title>
        <authorList>
            <person name="Shin N.R."/>
            <person name="Okamura Y."/>
            <person name="Kirsch R."/>
            <person name="Pauchet Y."/>
        </authorList>
    </citation>
    <scope>NUCLEOTIDE SEQUENCE</scope>
    <source>
        <strain evidence="1">AMC_N1</strain>
    </source>
</reference>
<dbReference type="AlphaFoldDB" id="A0AAV8X397"/>
<accession>A0AAV8X397</accession>
<evidence type="ECO:0000313" key="2">
    <source>
        <dbReference type="Proteomes" id="UP001162162"/>
    </source>
</evidence>
<organism evidence="1 2">
    <name type="scientific">Aromia moschata</name>
    <dbReference type="NCBI Taxonomy" id="1265417"/>
    <lineage>
        <taxon>Eukaryota</taxon>
        <taxon>Metazoa</taxon>
        <taxon>Ecdysozoa</taxon>
        <taxon>Arthropoda</taxon>
        <taxon>Hexapoda</taxon>
        <taxon>Insecta</taxon>
        <taxon>Pterygota</taxon>
        <taxon>Neoptera</taxon>
        <taxon>Endopterygota</taxon>
        <taxon>Coleoptera</taxon>
        <taxon>Polyphaga</taxon>
        <taxon>Cucujiformia</taxon>
        <taxon>Chrysomeloidea</taxon>
        <taxon>Cerambycidae</taxon>
        <taxon>Cerambycinae</taxon>
        <taxon>Callichromatini</taxon>
        <taxon>Aromia</taxon>
    </lineage>
</organism>